<feature type="signal peptide" evidence="3">
    <location>
        <begin position="1"/>
        <end position="15"/>
    </location>
</feature>
<dbReference type="InterPro" id="IPR023796">
    <property type="entry name" value="Serpin_dom"/>
</dbReference>
<evidence type="ECO:0000256" key="2">
    <source>
        <dbReference type="ARBA" id="ARBA00022900"/>
    </source>
</evidence>
<keyword evidence="1" id="KW-0646">Protease inhibitor</keyword>
<dbReference type="InterPro" id="IPR042178">
    <property type="entry name" value="Serpin_sf_1"/>
</dbReference>
<name>A0A9Q0BKW8_9MUSC</name>
<dbReference type="Gene3D" id="3.30.497.10">
    <property type="entry name" value="Antithrombin, subunit I, domain 2"/>
    <property type="match status" value="1"/>
</dbReference>
<evidence type="ECO:0000313" key="6">
    <source>
        <dbReference type="Proteomes" id="UP001059596"/>
    </source>
</evidence>
<feature type="non-terminal residue" evidence="5">
    <location>
        <position position="1"/>
    </location>
</feature>
<dbReference type="Proteomes" id="UP001059596">
    <property type="component" value="Unassembled WGS sequence"/>
</dbReference>
<dbReference type="InterPro" id="IPR036186">
    <property type="entry name" value="Serpin_sf"/>
</dbReference>
<evidence type="ECO:0000313" key="5">
    <source>
        <dbReference type="EMBL" id="KAI8035962.1"/>
    </source>
</evidence>
<gene>
    <name evidence="5" type="ORF">M5D96_011395</name>
</gene>
<keyword evidence="6" id="KW-1185">Reference proteome</keyword>
<feature type="domain" description="Serpin" evidence="4">
    <location>
        <begin position="13"/>
        <end position="71"/>
    </location>
</feature>
<sequence length="71" mass="7999">MWKCLAWGNFFVARAVHFGGPQGASNAINDFIRQSSGHKMDKLFHPTRFGKDTKMVVANAAHLHGRWAKVF</sequence>
<evidence type="ECO:0000256" key="3">
    <source>
        <dbReference type="SAM" id="SignalP"/>
    </source>
</evidence>
<dbReference type="AlphaFoldDB" id="A0A9Q0BKW8"/>
<evidence type="ECO:0000259" key="4">
    <source>
        <dbReference type="Pfam" id="PF00079"/>
    </source>
</evidence>
<dbReference type="Pfam" id="PF00079">
    <property type="entry name" value="Serpin"/>
    <property type="match status" value="1"/>
</dbReference>
<dbReference type="GO" id="GO:0004867">
    <property type="term" value="F:serine-type endopeptidase inhibitor activity"/>
    <property type="evidence" value="ECO:0007669"/>
    <property type="project" value="UniProtKB-KW"/>
</dbReference>
<dbReference type="SUPFAM" id="SSF56574">
    <property type="entry name" value="Serpins"/>
    <property type="match status" value="1"/>
</dbReference>
<keyword evidence="2" id="KW-0722">Serine protease inhibitor</keyword>
<comment type="caution">
    <text evidence="5">The sequence shown here is derived from an EMBL/GenBank/DDBJ whole genome shotgun (WGS) entry which is preliminary data.</text>
</comment>
<proteinExistence type="predicted"/>
<dbReference type="EMBL" id="JAMKOV010000028">
    <property type="protein sequence ID" value="KAI8035962.1"/>
    <property type="molecule type" value="Genomic_DNA"/>
</dbReference>
<accession>A0A9Q0BKW8</accession>
<keyword evidence="3" id="KW-0732">Signal</keyword>
<organism evidence="5 6">
    <name type="scientific">Drosophila gunungcola</name>
    <name type="common">fruit fly</name>
    <dbReference type="NCBI Taxonomy" id="103775"/>
    <lineage>
        <taxon>Eukaryota</taxon>
        <taxon>Metazoa</taxon>
        <taxon>Ecdysozoa</taxon>
        <taxon>Arthropoda</taxon>
        <taxon>Hexapoda</taxon>
        <taxon>Insecta</taxon>
        <taxon>Pterygota</taxon>
        <taxon>Neoptera</taxon>
        <taxon>Endopterygota</taxon>
        <taxon>Diptera</taxon>
        <taxon>Brachycera</taxon>
        <taxon>Muscomorpha</taxon>
        <taxon>Ephydroidea</taxon>
        <taxon>Drosophilidae</taxon>
        <taxon>Drosophila</taxon>
        <taxon>Sophophora</taxon>
    </lineage>
</organism>
<evidence type="ECO:0000256" key="1">
    <source>
        <dbReference type="ARBA" id="ARBA00022690"/>
    </source>
</evidence>
<feature type="chain" id="PRO_5040213955" description="Serpin domain-containing protein" evidence="3">
    <location>
        <begin position="16"/>
        <end position="71"/>
    </location>
</feature>
<protein>
    <recommendedName>
        <fullName evidence="4">Serpin domain-containing protein</fullName>
    </recommendedName>
</protein>
<reference evidence="5" key="1">
    <citation type="journal article" date="2023" name="Genome Biol. Evol.">
        <title>Long-read-based Genome Assembly of Drosophila gunungcola Reveals Fewer Chemosensory Genes in Flower-breeding Species.</title>
        <authorList>
            <person name="Negi A."/>
            <person name="Liao B.Y."/>
            <person name="Yeh S.D."/>
        </authorList>
    </citation>
    <scope>NUCLEOTIDE SEQUENCE</scope>
    <source>
        <strain evidence="5">Sukarami</strain>
    </source>
</reference>